<evidence type="ECO:0000256" key="1">
    <source>
        <dbReference type="ARBA" id="ARBA00004123"/>
    </source>
</evidence>
<dbReference type="InterPro" id="IPR026822">
    <property type="entry name" value="Spp2/MOS2_G-patch"/>
</dbReference>
<dbReference type="EMBL" id="JAWRVI010000016">
    <property type="protein sequence ID" value="KAK4090317.1"/>
    <property type="molecule type" value="Genomic_DNA"/>
</dbReference>
<evidence type="ECO:0000259" key="7">
    <source>
        <dbReference type="Pfam" id="PF12656"/>
    </source>
</evidence>
<name>A0A2U3DRI3_PURLI</name>
<protein>
    <recommendedName>
        <fullName evidence="4">Pre-mRNA-splicing factor</fullName>
    </recommendedName>
</protein>
<keyword evidence="4" id="KW-0747">Spliceosome</keyword>
<feature type="chain" id="PRO_5015477163" description="Pre-mRNA-splicing factor" evidence="6">
    <location>
        <begin position="16"/>
        <end position="449"/>
    </location>
</feature>
<evidence type="ECO:0000313" key="10">
    <source>
        <dbReference type="Proteomes" id="UP000245956"/>
    </source>
</evidence>
<comment type="function">
    <text evidence="4">Involved in spliceosome maturation and the first step of pre-mRNA splicing.</text>
</comment>
<dbReference type="Proteomes" id="UP001287286">
    <property type="component" value="Unassembled WGS sequence"/>
</dbReference>
<feature type="compositionally biased region" description="Basic and acidic residues" evidence="5">
    <location>
        <begin position="262"/>
        <end position="273"/>
    </location>
</feature>
<dbReference type="Proteomes" id="UP000245956">
    <property type="component" value="Unassembled WGS sequence"/>
</dbReference>
<dbReference type="Pfam" id="PF12656">
    <property type="entry name" value="G-patch_2"/>
    <property type="match status" value="1"/>
</dbReference>
<dbReference type="PANTHER" id="PTHR15818:SF2">
    <property type="entry name" value="G-PATCH DOMAIN AND KOW MOTIFS-CONTAINING PROTEIN"/>
    <property type="match status" value="1"/>
</dbReference>
<keyword evidence="6" id="KW-0732">Signal</keyword>
<keyword evidence="3 4" id="KW-0539">Nucleus</keyword>
<feature type="compositionally biased region" description="Acidic residues" evidence="5">
    <location>
        <begin position="240"/>
        <end position="252"/>
    </location>
</feature>
<gene>
    <name evidence="9" type="ORF">PCL_08503</name>
    <name evidence="8" type="ORF">Purlil1_5488</name>
</gene>
<comment type="caution">
    <text evidence="9">The sequence shown here is derived from an EMBL/GenBank/DDBJ whole genome shotgun (WGS) entry which is preliminary data.</text>
</comment>
<proteinExistence type="inferred from homology"/>
<feature type="compositionally biased region" description="Basic and acidic residues" evidence="5">
    <location>
        <begin position="160"/>
        <end position="192"/>
    </location>
</feature>
<feature type="compositionally biased region" description="Basic residues" evidence="5">
    <location>
        <begin position="432"/>
        <end position="449"/>
    </location>
</feature>
<feature type="domain" description="Spp2/MOS2 G-patch" evidence="7">
    <location>
        <begin position="313"/>
        <end position="363"/>
    </location>
</feature>
<dbReference type="GO" id="GO:0005681">
    <property type="term" value="C:spliceosomal complex"/>
    <property type="evidence" value="ECO:0007669"/>
    <property type="project" value="UniProtKB-UniRule"/>
</dbReference>
<sequence length="449" mass="50976">MHVNASLWRRPGAKAAPLLLPVLARACACQVGPRAGDWLERRLPGLPGLPVAADVVRVAISLSRFFEQRQQAASASASRPRARSIMGEPEKGRIAIKFGTSSASSSARPSPRPRPAPASSLGKRPRAHALGGASDSESDDDEHRHRGRHEAITGFGAHGAETERERRAKEAAKKEFVIARQPNRDWRAEMKAQRSSRRPLPGEESRRQQNGSQHAETEPADQDKEIKWGLTVKERKASEEADNDGQGDENEPETSSQQGDQAQKEPVPERTLDDEAMDALLGRTTKPQKTIIHPAPLTEDDAYRRDAETAGAASTLEDYEAMPVEEFGAALLRGMGWKGEERAPKPKEVRRRANRLGLGAKELKEDEDLGGWNQGGVQKKKRPRLDEYRREESRRKEGRRNHEDSYKREREREREGHRDDRDRHRDYDRHRDRDHHHHRHRDHDRERRR</sequence>
<feature type="compositionally biased region" description="Basic and acidic residues" evidence="5">
    <location>
        <begin position="338"/>
        <end position="347"/>
    </location>
</feature>
<evidence type="ECO:0000256" key="6">
    <source>
        <dbReference type="SAM" id="SignalP"/>
    </source>
</evidence>
<feature type="region of interest" description="Disordered" evidence="5">
    <location>
        <begin position="336"/>
        <end position="449"/>
    </location>
</feature>
<feature type="signal peptide" evidence="6">
    <location>
        <begin position="1"/>
        <end position="15"/>
    </location>
</feature>
<evidence type="ECO:0000313" key="8">
    <source>
        <dbReference type="EMBL" id="KAK4090317.1"/>
    </source>
</evidence>
<feature type="region of interest" description="Disordered" evidence="5">
    <location>
        <begin position="71"/>
        <end position="317"/>
    </location>
</feature>
<feature type="compositionally biased region" description="Basic and acidic residues" evidence="5">
    <location>
        <begin position="384"/>
        <end position="431"/>
    </location>
</feature>
<dbReference type="PANTHER" id="PTHR15818">
    <property type="entry name" value="G PATCH AND KOW-CONTAINING"/>
    <property type="match status" value="1"/>
</dbReference>
<reference evidence="9" key="1">
    <citation type="submission" date="2015-05" db="EMBL/GenBank/DDBJ databases">
        <authorList>
            <person name="Wang D.B."/>
            <person name="Wang M."/>
        </authorList>
    </citation>
    <scope>NUCLEOTIDE SEQUENCE</scope>
    <source>
        <strain evidence="9">36-1</strain>
    </source>
</reference>
<evidence type="ECO:0000256" key="2">
    <source>
        <dbReference type="ARBA" id="ARBA00008576"/>
    </source>
</evidence>
<dbReference type="AlphaFoldDB" id="A0A2U3DRI3"/>
<organism evidence="9 10">
    <name type="scientific">Purpureocillium lilacinum</name>
    <name type="common">Paecilomyces lilacinus</name>
    <dbReference type="NCBI Taxonomy" id="33203"/>
    <lineage>
        <taxon>Eukaryota</taxon>
        <taxon>Fungi</taxon>
        <taxon>Dikarya</taxon>
        <taxon>Ascomycota</taxon>
        <taxon>Pezizomycotina</taxon>
        <taxon>Sordariomycetes</taxon>
        <taxon>Hypocreomycetidae</taxon>
        <taxon>Hypocreales</taxon>
        <taxon>Ophiocordycipitaceae</taxon>
        <taxon>Purpureocillium</taxon>
    </lineage>
</organism>
<accession>A0A2U3DRI3</accession>
<evidence type="ECO:0000256" key="3">
    <source>
        <dbReference type="ARBA" id="ARBA00023242"/>
    </source>
</evidence>
<keyword evidence="4" id="KW-0508">mRNA splicing</keyword>
<keyword evidence="4" id="KW-0507">mRNA processing</keyword>
<dbReference type="InterPro" id="IPR045166">
    <property type="entry name" value="Spp2-like"/>
</dbReference>
<evidence type="ECO:0000256" key="4">
    <source>
        <dbReference type="RuleBase" id="RU369096"/>
    </source>
</evidence>
<feature type="compositionally biased region" description="Basic and acidic residues" evidence="5">
    <location>
        <begin position="215"/>
        <end position="239"/>
    </location>
</feature>
<reference evidence="8 11" key="4">
    <citation type="journal article" date="2024" name="Microbiol. Resour. Announc.">
        <title>Genome annotations for the ascomycete fungi Trichoderma harzianum, Trichoderma aggressivum, and Purpureocillium lilacinum.</title>
        <authorList>
            <person name="Beijen E.P.W."/>
            <person name="Ohm R.A."/>
        </authorList>
    </citation>
    <scope>NUCLEOTIDE SEQUENCE [LARGE SCALE GENOMIC DNA]</scope>
    <source>
        <strain evidence="8 11">CBS 150709</strain>
    </source>
</reference>
<reference evidence="9 10" key="2">
    <citation type="journal article" date="2016" name="Front. Microbiol.">
        <title>Genome and transcriptome sequences reveal the specific parasitism of the nematophagous Purpureocillium lilacinum 36-1.</title>
        <authorList>
            <person name="Xie J."/>
            <person name="Li S."/>
            <person name="Mo C."/>
            <person name="Xiao X."/>
            <person name="Peng D."/>
            <person name="Wang G."/>
            <person name="Xiao Y."/>
        </authorList>
    </citation>
    <scope>NUCLEOTIDE SEQUENCE [LARGE SCALE GENOMIC DNA]</scope>
    <source>
        <strain evidence="9 10">36-1</strain>
    </source>
</reference>
<dbReference type="GO" id="GO:0000398">
    <property type="term" value="P:mRNA splicing, via spliceosome"/>
    <property type="evidence" value="ECO:0007669"/>
    <property type="project" value="UniProtKB-UniRule"/>
</dbReference>
<reference evidence="8" key="3">
    <citation type="submission" date="2023-11" db="EMBL/GenBank/DDBJ databases">
        <authorList>
            <person name="Beijen E."/>
            <person name="Ohm R.A."/>
        </authorList>
    </citation>
    <scope>NUCLEOTIDE SEQUENCE</scope>
    <source>
        <strain evidence="8">CBS 150709</strain>
    </source>
</reference>
<evidence type="ECO:0000256" key="5">
    <source>
        <dbReference type="SAM" id="MobiDB-lite"/>
    </source>
</evidence>
<evidence type="ECO:0000313" key="9">
    <source>
        <dbReference type="EMBL" id="PWI64870.1"/>
    </source>
</evidence>
<comment type="subcellular location">
    <subcellularLocation>
        <location evidence="1 4">Nucleus</location>
    </subcellularLocation>
</comment>
<comment type="similarity">
    <text evidence="2 4">Belongs to the SPP2 family.</text>
</comment>
<keyword evidence="11" id="KW-1185">Reference proteome</keyword>
<dbReference type="EMBL" id="LCWV01000043">
    <property type="protein sequence ID" value="PWI64870.1"/>
    <property type="molecule type" value="Genomic_DNA"/>
</dbReference>
<evidence type="ECO:0000313" key="11">
    <source>
        <dbReference type="Proteomes" id="UP001287286"/>
    </source>
</evidence>